<sequence length="127" mass="13233">MRPRLAAAAFAAIAPLALSAQVPALDPAGLAQALKGGTWAVIEFGGPACVPCKRMQPVLAAVQARLGAKAVVRNVYLTEHPKVAGAHKVMVMPTQVVFAPGGREVLRHVGYWEQADFLAALAKAGLE</sequence>
<dbReference type="Gene3D" id="3.40.30.10">
    <property type="entry name" value="Glutaredoxin"/>
    <property type="match status" value="1"/>
</dbReference>
<evidence type="ECO:0000259" key="2">
    <source>
        <dbReference type="PROSITE" id="PS51352"/>
    </source>
</evidence>
<dbReference type="Proteomes" id="UP001228113">
    <property type="component" value="Chromosome"/>
</dbReference>
<keyword evidence="4" id="KW-1185">Reference proteome</keyword>
<dbReference type="PROSITE" id="PS51352">
    <property type="entry name" value="THIOREDOXIN_2"/>
    <property type="match status" value="1"/>
</dbReference>
<protein>
    <submittedName>
        <fullName evidence="3">Thiol reductase thioredoxin</fullName>
    </submittedName>
</protein>
<gene>
    <name evidence="3" type="primary">trx-2</name>
    <name evidence="3" type="ORF">METESE_13930</name>
</gene>
<organism evidence="3 4">
    <name type="scientific">Mesoterricola sediminis</name>
    <dbReference type="NCBI Taxonomy" id="2927980"/>
    <lineage>
        <taxon>Bacteria</taxon>
        <taxon>Pseudomonadati</taxon>
        <taxon>Acidobacteriota</taxon>
        <taxon>Holophagae</taxon>
        <taxon>Holophagales</taxon>
        <taxon>Holophagaceae</taxon>
        <taxon>Mesoterricola</taxon>
    </lineage>
</organism>
<feature type="domain" description="Thioredoxin" evidence="2">
    <location>
        <begin position="1"/>
        <end position="126"/>
    </location>
</feature>
<dbReference type="InterPro" id="IPR036249">
    <property type="entry name" value="Thioredoxin-like_sf"/>
</dbReference>
<dbReference type="CDD" id="cd02947">
    <property type="entry name" value="TRX_family"/>
    <property type="match status" value="1"/>
</dbReference>
<dbReference type="Pfam" id="PF00085">
    <property type="entry name" value="Thioredoxin"/>
    <property type="match status" value="1"/>
</dbReference>
<name>A0AA48GVJ8_9BACT</name>
<evidence type="ECO:0000313" key="4">
    <source>
        <dbReference type="Proteomes" id="UP001228113"/>
    </source>
</evidence>
<dbReference type="InterPro" id="IPR013766">
    <property type="entry name" value="Thioredoxin_domain"/>
</dbReference>
<dbReference type="KEGG" id="msea:METESE_13930"/>
<dbReference type="SUPFAM" id="SSF52833">
    <property type="entry name" value="Thioredoxin-like"/>
    <property type="match status" value="1"/>
</dbReference>
<dbReference type="EMBL" id="AP027081">
    <property type="protein sequence ID" value="BDU76435.1"/>
    <property type="molecule type" value="Genomic_DNA"/>
</dbReference>
<proteinExistence type="predicted"/>
<feature type="signal peptide" evidence="1">
    <location>
        <begin position="1"/>
        <end position="20"/>
    </location>
</feature>
<evidence type="ECO:0000313" key="3">
    <source>
        <dbReference type="EMBL" id="BDU76435.1"/>
    </source>
</evidence>
<reference evidence="3" key="1">
    <citation type="journal article" date="2023" name="Int. J. Syst. Evol. Microbiol.">
        <title>Mesoterricola silvestris gen. nov., sp. nov., Mesoterricola sediminis sp. nov., Geothrix oryzae sp. nov., Geothrix edaphica sp. nov., Geothrix rubra sp. nov., and Geothrix limicola sp. nov., six novel members of Acidobacteriota isolated from soils.</title>
        <authorList>
            <person name="Itoh H."/>
            <person name="Sugisawa Y."/>
            <person name="Mise K."/>
            <person name="Xu Z."/>
            <person name="Kuniyasu M."/>
            <person name="Ushijima N."/>
            <person name="Kawano K."/>
            <person name="Kobayashi E."/>
            <person name="Shiratori Y."/>
            <person name="Masuda Y."/>
            <person name="Senoo K."/>
        </authorList>
    </citation>
    <scope>NUCLEOTIDE SEQUENCE</scope>
    <source>
        <strain evidence="3">W786</strain>
    </source>
</reference>
<accession>A0AA48GVJ8</accession>
<dbReference type="AlphaFoldDB" id="A0AA48GVJ8"/>
<dbReference type="RefSeq" id="WP_243333647.1">
    <property type="nucleotide sequence ID" value="NZ_AP027081.1"/>
</dbReference>
<evidence type="ECO:0000256" key="1">
    <source>
        <dbReference type="SAM" id="SignalP"/>
    </source>
</evidence>
<keyword evidence="1" id="KW-0732">Signal</keyword>
<feature type="chain" id="PRO_5041273515" evidence="1">
    <location>
        <begin position="21"/>
        <end position="127"/>
    </location>
</feature>